<feature type="transmembrane region" description="Helical" evidence="6">
    <location>
        <begin position="137"/>
        <end position="163"/>
    </location>
</feature>
<keyword evidence="4 6" id="KW-1133">Transmembrane helix</keyword>
<dbReference type="GO" id="GO:0005886">
    <property type="term" value="C:plasma membrane"/>
    <property type="evidence" value="ECO:0007669"/>
    <property type="project" value="UniProtKB-SubCell"/>
</dbReference>
<evidence type="ECO:0000256" key="2">
    <source>
        <dbReference type="ARBA" id="ARBA00009142"/>
    </source>
</evidence>
<dbReference type="RefSeq" id="WP_175326393.1">
    <property type="nucleotide sequence ID" value="NZ_BAAAWP010000001.1"/>
</dbReference>
<evidence type="ECO:0000313" key="8">
    <source>
        <dbReference type="Proteomes" id="UP000539146"/>
    </source>
</evidence>
<keyword evidence="6" id="KW-1003">Cell membrane</keyword>
<dbReference type="PANTHER" id="PTHR43701:SF2">
    <property type="entry name" value="MEMBRANE TRANSPORTER PROTEIN YJNA-RELATED"/>
    <property type="match status" value="1"/>
</dbReference>
<dbReference type="InterPro" id="IPR002781">
    <property type="entry name" value="TM_pro_TauE-like"/>
</dbReference>
<dbReference type="AlphaFoldDB" id="A0A850DU27"/>
<protein>
    <recommendedName>
        <fullName evidence="6">Probable membrane transporter protein</fullName>
    </recommendedName>
</protein>
<feature type="transmembrane region" description="Helical" evidence="6">
    <location>
        <begin position="206"/>
        <end position="226"/>
    </location>
</feature>
<comment type="caution">
    <text evidence="7">The sequence shown here is derived from an EMBL/GenBank/DDBJ whole genome shotgun (WGS) entry which is preliminary data.</text>
</comment>
<feature type="transmembrane region" description="Helical" evidence="6">
    <location>
        <begin position="232"/>
        <end position="250"/>
    </location>
</feature>
<dbReference type="EMBL" id="JABMCG010000116">
    <property type="protein sequence ID" value="NUU28977.1"/>
    <property type="molecule type" value="Genomic_DNA"/>
</dbReference>
<gene>
    <name evidence="7" type="ORF">HP467_12785</name>
</gene>
<organism evidence="7 8">
    <name type="scientific">Curtobacterium citreum</name>
    <dbReference type="NCBI Taxonomy" id="2036"/>
    <lineage>
        <taxon>Bacteria</taxon>
        <taxon>Bacillati</taxon>
        <taxon>Actinomycetota</taxon>
        <taxon>Actinomycetes</taxon>
        <taxon>Micrococcales</taxon>
        <taxon>Microbacteriaceae</taxon>
        <taxon>Curtobacterium</taxon>
    </lineage>
</organism>
<reference evidence="7 8" key="1">
    <citation type="submission" date="2020-05" db="EMBL/GenBank/DDBJ databases">
        <title>Genome Sequencing of Type Strains.</title>
        <authorList>
            <person name="Lemaire J.F."/>
            <person name="Inderbitzin P."/>
            <person name="Gregorio O.A."/>
            <person name="Collins S.B."/>
            <person name="Wespe N."/>
            <person name="Knight-Connoni V."/>
        </authorList>
    </citation>
    <scope>NUCLEOTIDE SEQUENCE [LARGE SCALE GENOMIC DNA]</scope>
    <source>
        <strain evidence="7 8">DSM 20512</strain>
    </source>
</reference>
<feature type="transmembrane region" description="Helical" evidence="6">
    <location>
        <begin position="12"/>
        <end position="41"/>
    </location>
</feature>
<evidence type="ECO:0000256" key="3">
    <source>
        <dbReference type="ARBA" id="ARBA00022692"/>
    </source>
</evidence>
<keyword evidence="5 6" id="KW-0472">Membrane</keyword>
<evidence type="ECO:0000256" key="5">
    <source>
        <dbReference type="ARBA" id="ARBA00023136"/>
    </source>
</evidence>
<name>A0A850DU27_9MICO</name>
<comment type="similarity">
    <text evidence="2 6">Belongs to the 4-toluene sulfonate uptake permease (TSUP) (TC 2.A.102) family.</text>
</comment>
<feature type="transmembrane region" description="Helical" evidence="6">
    <location>
        <begin position="48"/>
        <end position="69"/>
    </location>
</feature>
<dbReference type="Proteomes" id="UP000539146">
    <property type="component" value="Unassembled WGS sequence"/>
</dbReference>
<dbReference type="InterPro" id="IPR051598">
    <property type="entry name" value="TSUP/Inactive_protease-like"/>
</dbReference>
<proteinExistence type="inferred from homology"/>
<accession>A0A850DU27</accession>
<evidence type="ECO:0000313" key="7">
    <source>
        <dbReference type="EMBL" id="NUU28977.1"/>
    </source>
</evidence>
<feature type="transmembrane region" description="Helical" evidence="6">
    <location>
        <begin position="103"/>
        <end position="125"/>
    </location>
</feature>
<dbReference type="Pfam" id="PF01925">
    <property type="entry name" value="TauE"/>
    <property type="match status" value="2"/>
</dbReference>
<comment type="subcellular location">
    <subcellularLocation>
        <location evidence="6">Cell membrane</location>
        <topology evidence="6">Multi-pass membrane protein</topology>
    </subcellularLocation>
    <subcellularLocation>
        <location evidence="1">Membrane</location>
        <topology evidence="1">Multi-pass membrane protein</topology>
    </subcellularLocation>
</comment>
<evidence type="ECO:0000256" key="4">
    <source>
        <dbReference type="ARBA" id="ARBA00022989"/>
    </source>
</evidence>
<dbReference type="PANTHER" id="PTHR43701">
    <property type="entry name" value="MEMBRANE TRANSPORTER PROTEIN MJ0441-RELATED"/>
    <property type="match status" value="1"/>
</dbReference>
<evidence type="ECO:0000256" key="1">
    <source>
        <dbReference type="ARBA" id="ARBA00004141"/>
    </source>
</evidence>
<sequence>MSSRLGRSAVLVAIGVGAGVLSGLFGVGGGVVVVPALMAFLHLDQRRASAASLVAIAPAAVVGAVTYGVQGEVHWLAALTLAVGSVVGAPLGARLLRRLPLRVLPWIFVGFIAVVLVSLFTSVPTRGGDVHFGVVEALVLLALGLLSGALSGLVGVGGGVVIVPGLEVALGAGDLLAKGTSLLTMVPTAVSGTVANLRRRAVDLRVGLVVGVTAAVCSPGGAWIARLVDPQVGTWLFAGFLVLVAVIVLVRGRRSAACGSDATEAAPDAGVDADTAVRR</sequence>
<evidence type="ECO:0000256" key="6">
    <source>
        <dbReference type="RuleBase" id="RU363041"/>
    </source>
</evidence>
<keyword evidence="3 6" id="KW-0812">Transmembrane</keyword>
<feature type="transmembrane region" description="Helical" evidence="6">
    <location>
        <begin position="75"/>
        <end position="96"/>
    </location>
</feature>